<dbReference type="GO" id="GO:0005886">
    <property type="term" value="C:plasma membrane"/>
    <property type="evidence" value="ECO:0007669"/>
    <property type="project" value="UniProtKB-SubCell"/>
</dbReference>
<evidence type="ECO:0000256" key="2">
    <source>
        <dbReference type="ARBA" id="ARBA00022485"/>
    </source>
</evidence>
<feature type="binding site" evidence="8">
    <location>
        <position position="382"/>
    </location>
    <ligand>
        <name>[4Fe-4S] cluster</name>
        <dbReference type="ChEBI" id="CHEBI:49883"/>
        <label>1</label>
    </ligand>
</feature>
<comment type="subunit">
    <text evidence="8">The complex is composed of six subunits: RnfA, RnfB, RnfC, RnfD, RnfE and RnfG.</text>
</comment>
<dbReference type="PROSITE" id="PS00198">
    <property type="entry name" value="4FE4S_FER_1"/>
    <property type="match status" value="2"/>
</dbReference>
<dbReference type="GO" id="GO:0022900">
    <property type="term" value="P:electron transport chain"/>
    <property type="evidence" value="ECO:0007669"/>
    <property type="project" value="UniProtKB-UniRule"/>
</dbReference>
<dbReference type="Gene3D" id="3.10.20.600">
    <property type="match status" value="1"/>
</dbReference>
<keyword evidence="4 8" id="KW-0677">Repeat</keyword>
<evidence type="ECO:0000256" key="1">
    <source>
        <dbReference type="ARBA" id="ARBA00022448"/>
    </source>
</evidence>
<keyword evidence="11" id="KW-1185">Reference proteome</keyword>
<reference evidence="11" key="1">
    <citation type="submission" date="2017-11" db="EMBL/GenBank/DDBJ databases">
        <authorList>
            <person name="Watanabe M."/>
            <person name="Kojima H."/>
        </authorList>
    </citation>
    <scope>NUCLEOTIDE SEQUENCE [LARGE SCALE GENOMIC DNA]</scope>
    <source>
        <strain evidence="11">Tokyo 01</strain>
    </source>
</reference>
<feature type="domain" description="4Fe-4S ferredoxin-type" evidence="9">
    <location>
        <begin position="372"/>
        <end position="402"/>
    </location>
</feature>
<reference evidence="11" key="2">
    <citation type="submission" date="2019-01" db="EMBL/GenBank/DDBJ databases">
        <title>Genome sequence of Desulfonema ishimotonii strain Tokyo 01.</title>
        <authorList>
            <person name="Fukui M."/>
        </authorList>
    </citation>
    <scope>NUCLEOTIDE SEQUENCE [LARGE SCALE GENOMIC DNA]</scope>
    <source>
        <strain evidence="11">Tokyo 01</strain>
    </source>
</reference>
<dbReference type="InterPro" id="IPR010208">
    <property type="entry name" value="Ion_transpt_RnfC/RsxC"/>
</dbReference>
<dbReference type="GO" id="GO:0009055">
    <property type="term" value="F:electron transfer activity"/>
    <property type="evidence" value="ECO:0007669"/>
    <property type="project" value="InterPro"/>
</dbReference>
<dbReference type="InterPro" id="IPR011538">
    <property type="entry name" value="Nuo51_FMN-bd"/>
</dbReference>
<feature type="binding site" evidence="8">
    <location>
        <position position="388"/>
    </location>
    <ligand>
        <name>[4Fe-4S] cluster</name>
        <dbReference type="ChEBI" id="CHEBI:49883"/>
        <label>1</label>
    </ligand>
</feature>
<dbReference type="Pfam" id="PF10531">
    <property type="entry name" value="SLBB"/>
    <property type="match status" value="1"/>
</dbReference>
<keyword evidence="1 8" id="KW-0813">Transport</keyword>
<keyword evidence="6 8" id="KW-0408">Iron</keyword>
<dbReference type="AlphaFoldDB" id="A0A401FXZ7"/>
<dbReference type="PANTHER" id="PTHR43034:SF2">
    <property type="entry name" value="ION-TRANSLOCATING OXIDOREDUCTASE COMPLEX SUBUNIT C"/>
    <property type="match status" value="1"/>
</dbReference>
<gene>
    <name evidence="8" type="primary">rnfC</name>
    <name evidence="10" type="ORF">DENIS_2809</name>
</gene>
<dbReference type="InterPro" id="IPR017900">
    <property type="entry name" value="4Fe4S_Fe_S_CS"/>
</dbReference>
<name>A0A401FXZ7_9BACT</name>
<dbReference type="EMBL" id="BEXT01000001">
    <property type="protein sequence ID" value="GBC61847.1"/>
    <property type="molecule type" value="Genomic_DNA"/>
</dbReference>
<evidence type="ECO:0000256" key="4">
    <source>
        <dbReference type="ARBA" id="ARBA00022737"/>
    </source>
</evidence>
<evidence type="ECO:0000256" key="3">
    <source>
        <dbReference type="ARBA" id="ARBA00022723"/>
    </source>
</evidence>
<keyword evidence="8" id="KW-1278">Translocase</keyword>
<dbReference type="PROSITE" id="PS51379">
    <property type="entry name" value="4FE4S_FER_2"/>
    <property type="match status" value="1"/>
</dbReference>
<keyword evidence="5 8" id="KW-0249">Electron transport</keyword>
<dbReference type="EC" id="7.-.-.-" evidence="8"/>
<dbReference type="GO" id="GO:0051539">
    <property type="term" value="F:4 iron, 4 sulfur cluster binding"/>
    <property type="evidence" value="ECO:0007669"/>
    <property type="project" value="UniProtKB-KW"/>
</dbReference>
<dbReference type="InterPro" id="IPR019554">
    <property type="entry name" value="Soluble_ligand-bd"/>
</dbReference>
<evidence type="ECO:0000256" key="6">
    <source>
        <dbReference type="ARBA" id="ARBA00023004"/>
    </source>
</evidence>
<comment type="caution">
    <text evidence="10">The sequence shown here is derived from an EMBL/GenBank/DDBJ whole genome shotgun (WGS) entry which is preliminary data.</text>
</comment>
<keyword evidence="8" id="KW-0472">Membrane</keyword>
<dbReference type="InterPro" id="IPR037225">
    <property type="entry name" value="Nuo51_FMN-bd_sf"/>
</dbReference>
<protein>
    <recommendedName>
        <fullName evidence="8">Ion-translocating oxidoreductase complex subunit C</fullName>
        <ecNumber evidence="8">7.-.-.-</ecNumber>
    </recommendedName>
    <alternativeName>
        <fullName evidence="8">Rnf electron transport complex subunit C</fullName>
    </alternativeName>
</protein>
<dbReference type="InterPro" id="IPR017896">
    <property type="entry name" value="4Fe4S_Fe-S-bd"/>
</dbReference>
<dbReference type="RefSeq" id="WP_124329081.1">
    <property type="nucleotide sequence ID" value="NZ_BEXT01000001.1"/>
</dbReference>
<dbReference type="NCBIfam" id="NF003454">
    <property type="entry name" value="PRK05035.1"/>
    <property type="match status" value="1"/>
</dbReference>
<feature type="binding site" evidence="8">
    <location>
        <position position="421"/>
    </location>
    <ligand>
        <name>[4Fe-4S] cluster</name>
        <dbReference type="ChEBI" id="CHEBI:49883"/>
        <label>2</label>
    </ligand>
</feature>
<keyword evidence="3 8" id="KW-0479">Metal-binding</keyword>
<dbReference type="InterPro" id="IPR026902">
    <property type="entry name" value="RnfC_N"/>
</dbReference>
<proteinExistence type="inferred from homology"/>
<evidence type="ECO:0000259" key="9">
    <source>
        <dbReference type="PROSITE" id="PS51379"/>
    </source>
</evidence>
<dbReference type="SUPFAM" id="SSF142019">
    <property type="entry name" value="Nqo1 FMN-binding domain-like"/>
    <property type="match status" value="1"/>
</dbReference>
<feature type="binding site" evidence="8">
    <location>
        <position position="424"/>
    </location>
    <ligand>
        <name>[4Fe-4S] cluster</name>
        <dbReference type="ChEBI" id="CHEBI:49883"/>
        <label>2</label>
    </ligand>
</feature>
<accession>A0A401FXZ7</accession>
<dbReference type="Pfam" id="PF13237">
    <property type="entry name" value="Fer4_10"/>
    <property type="match status" value="1"/>
</dbReference>
<feature type="binding site" evidence="8">
    <location>
        <position position="427"/>
    </location>
    <ligand>
        <name>[4Fe-4S] cluster</name>
        <dbReference type="ChEBI" id="CHEBI:49883"/>
        <label>2</label>
    </ligand>
</feature>
<keyword evidence="8" id="KW-1003">Cell membrane</keyword>
<feature type="binding site" evidence="8">
    <location>
        <position position="431"/>
    </location>
    <ligand>
        <name>[4Fe-4S] cluster</name>
        <dbReference type="ChEBI" id="CHEBI:49883"/>
        <label>1</label>
    </ligand>
</feature>
<evidence type="ECO:0000313" key="11">
    <source>
        <dbReference type="Proteomes" id="UP000288096"/>
    </source>
</evidence>
<comment type="subcellular location">
    <subcellularLocation>
        <location evidence="8">Cell membrane</location>
        <topology evidence="8">Peripheral membrane protein</topology>
    </subcellularLocation>
</comment>
<organism evidence="10 11">
    <name type="scientific">Desulfonema ishimotonii</name>
    <dbReference type="NCBI Taxonomy" id="45657"/>
    <lineage>
        <taxon>Bacteria</taxon>
        <taxon>Pseudomonadati</taxon>
        <taxon>Thermodesulfobacteriota</taxon>
        <taxon>Desulfobacteria</taxon>
        <taxon>Desulfobacterales</taxon>
        <taxon>Desulfococcaceae</taxon>
        <taxon>Desulfonema</taxon>
    </lineage>
</organism>
<sequence length="454" mass="47541">MGFKFKGFGGGGSFAHGVHPPERKNFSGDAAIEVVPPPGKVMLPLLQNVGAPSVEAVKPKTVVAVGEMVAKGSAFVSAPIHTPIAGKVMKTGMTTLANGRHVKAMPIKADGEQLTGQALWNDVFGGEWPRDDLDQYDGKQIVDAIQGAGIVGLGGAAFPTHVKYVPNDEKPIDTVLINGCECEPYLTADYRVMLEAPDPVITGTLLLGKVTGAREMIIGIEDNKPEAIEVLTRAAAGTGIRIAVLKTKYPQGSEKQLIVAATGREVPLGGLPLDVGVAVSNVGTVAAVARAVLRGKPLTHRVITVTGAGIRNPKNLLAPIGITMGELIDYCGGLTPDAARMVAGGPMMGFAFSDMNAPVTKGTSGITILTHDDLKREEETNCVRCGRCVDVCPMNLVPTKIALASRYKDAELAQQYNIMACFECGSCAYICPANLPLVQLIRTGKAVVIAAGKK</sequence>
<evidence type="ECO:0000256" key="8">
    <source>
        <dbReference type="HAMAP-Rule" id="MF_00461"/>
    </source>
</evidence>
<comment type="similarity">
    <text evidence="8">Belongs to the 4Fe4S bacterial-type ferredoxin family. RnfC subfamily.</text>
</comment>
<feature type="binding site" evidence="8">
    <location>
        <position position="392"/>
    </location>
    <ligand>
        <name>[4Fe-4S] cluster</name>
        <dbReference type="ChEBI" id="CHEBI:49883"/>
        <label>2</label>
    </ligand>
</feature>
<dbReference type="Gene3D" id="3.40.50.11540">
    <property type="entry name" value="NADH-ubiquinone oxidoreductase 51kDa subunit"/>
    <property type="match status" value="1"/>
</dbReference>
<keyword evidence="7 8" id="KW-0411">Iron-sulfur</keyword>
<comment type="function">
    <text evidence="8">Part of a membrane-bound complex that couples electron transfer with translocation of ions across the membrane.</text>
</comment>
<dbReference type="Pfam" id="PF13375">
    <property type="entry name" value="RnfC_N"/>
    <property type="match status" value="1"/>
</dbReference>
<dbReference type="GO" id="GO:0046872">
    <property type="term" value="F:metal ion binding"/>
    <property type="evidence" value="ECO:0007669"/>
    <property type="project" value="UniProtKB-KW"/>
</dbReference>
<dbReference type="PANTHER" id="PTHR43034">
    <property type="entry name" value="ION-TRANSLOCATING OXIDOREDUCTASE COMPLEX SUBUNIT C"/>
    <property type="match status" value="1"/>
</dbReference>
<evidence type="ECO:0000256" key="5">
    <source>
        <dbReference type="ARBA" id="ARBA00022982"/>
    </source>
</evidence>
<dbReference type="Gene3D" id="3.30.70.20">
    <property type="match status" value="1"/>
</dbReference>
<comment type="cofactor">
    <cofactor evidence="8">
        <name>[4Fe-4S] cluster</name>
        <dbReference type="ChEBI" id="CHEBI:49883"/>
    </cofactor>
    <text evidence="8">Binds 2 [4Fe-4S] clusters per subunit.</text>
</comment>
<dbReference type="OrthoDB" id="9767754at2"/>
<dbReference type="Pfam" id="PF01512">
    <property type="entry name" value="Complex1_51K"/>
    <property type="match status" value="1"/>
</dbReference>
<keyword evidence="2 8" id="KW-0004">4Fe-4S</keyword>
<evidence type="ECO:0000256" key="7">
    <source>
        <dbReference type="ARBA" id="ARBA00023014"/>
    </source>
</evidence>
<feature type="binding site" evidence="8">
    <location>
        <position position="385"/>
    </location>
    <ligand>
        <name>[4Fe-4S] cluster</name>
        <dbReference type="ChEBI" id="CHEBI:49883"/>
        <label>1</label>
    </ligand>
</feature>
<dbReference type="HAMAP" id="MF_00461">
    <property type="entry name" value="RsxC_RnfC"/>
    <property type="match status" value="1"/>
</dbReference>
<dbReference type="SUPFAM" id="SSF46548">
    <property type="entry name" value="alpha-helical ferredoxin"/>
    <property type="match status" value="1"/>
</dbReference>
<dbReference type="NCBIfam" id="TIGR01945">
    <property type="entry name" value="rnfC"/>
    <property type="match status" value="1"/>
</dbReference>
<evidence type="ECO:0000313" key="10">
    <source>
        <dbReference type="EMBL" id="GBC61847.1"/>
    </source>
</evidence>
<dbReference type="Proteomes" id="UP000288096">
    <property type="component" value="Unassembled WGS sequence"/>
</dbReference>